<sequence length="389" mass="41084">MSAPTGPGQFHALATAAECALRASPPSTVVVGAIPFDESTPARLLLTGIERHAHRPDSRPEVVRAFQEAFLPRLPPTPAAAVAPVAKPLPPPTPEPPPAAYRAAVRDALAAIETGIVTKVVLARALHVPFPGSRSYRHLASALLTVLSCQEPAAHLFSVTLPRLHRDDAAPILVGATPETLLRRTGDLLTLTPLAGTTPRHPNPGRDRAQGAALLRSAKDRAEHRHVVDALRRLLHPVCQALDIPAEPRLHATSRLWHLATPIRARLRRPASSSLALACALHPTPAVCGTPTTCAAGLVRTLESAPRRYFSGLVGWMNQAGDGHWVIALRCGEVAPSGLRLYAGAGIVRGSTPEAEFAETEAKLATMLRALDDACSTTPPCPTPTGAPE</sequence>
<comment type="catalytic activity">
    <reaction evidence="1">
        <text>chorismate = isochorismate</text>
        <dbReference type="Rhea" id="RHEA:18985"/>
        <dbReference type="ChEBI" id="CHEBI:29748"/>
        <dbReference type="ChEBI" id="CHEBI:29780"/>
        <dbReference type="EC" id="5.4.4.2"/>
    </reaction>
</comment>
<dbReference type="InterPro" id="IPR015890">
    <property type="entry name" value="Chorismate_C"/>
</dbReference>
<dbReference type="PANTHER" id="PTHR42839:SF2">
    <property type="entry name" value="ISOCHORISMATE SYNTHASE ENTC"/>
    <property type="match status" value="1"/>
</dbReference>
<dbReference type="Pfam" id="PF00425">
    <property type="entry name" value="Chorismate_bind"/>
    <property type="match status" value="1"/>
</dbReference>
<dbReference type="InterPro" id="IPR005801">
    <property type="entry name" value="ADC_synthase"/>
</dbReference>
<dbReference type="SUPFAM" id="SSF56322">
    <property type="entry name" value="ADC synthase"/>
    <property type="match status" value="1"/>
</dbReference>
<keyword evidence="4" id="KW-0413">Isomerase</keyword>
<evidence type="ECO:0000313" key="8">
    <source>
        <dbReference type="Proteomes" id="UP000236047"/>
    </source>
</evidence>
<dbReference type="Gene3D" id="3.60.120.10">
    <property type="entry name" value="Anthranilate synthase"/>
    <property type="match status" value="1"/>
</dbReference>
<dbReference type="EC" id="5.4.4.2" evidence="3"/>
<reference evidence="8" key="1">
    <citation type="submission" date="2015-09" db="EMBL/GenBank/DDBJ databases">
        <authorList>
            <person name="Graham D.E."/>
            <person name="Mahan K.M."/>
            <person name="Klingeman D.M."/>
            <person name="Fida T."/>
            <person name="Giannone R.J."/>
            <person name="Hettich R.L."/>
            <person name="Parry R.J."/>
            <person name="Spain J.C."/>
        </authorList>
    </citation>
    <scope>NUCLEOTIDE SEQUENCE [LARGE SCALE GENOMIC DNA]</scope>
    <source>
        <strain evidence="8">JCM 4701</strain>
    </source>
</reference>
<comment type="similarity">
    <text evidence="2">Belongs to the isochorismate synthase family.</text>
</comment>
<evidence type="ECO:0000313" key="7">
    <source>
        <dbReference type="EMBL" id="PNE42912.1"/>
    </source>
</evidence>
<keyword evidence="8" id="KW-1185">Reference proteome</keyword>
<feature type="domain" description="Chorismate-utilising enzyme C-terminal" evidence="6">
    <location>
        <begin position="99"/>
        <end position="363"/>
    </location>
</feature>
<accession>A0A2N8PPH0</accession>
<evidence type="ECO:0000256" key="3">
    <source>
        <dbReference type="ARBA" id="ARBA00012824"/>
    </source>
</evidence>
<organism evidence="7 8">
    <name type="scientific">Streptomyces noursei</name>
    <name type="common">Streptomyces albulus</name>
    <dbReference type="NCBI Taxonomy" id="1971"/>
    <lineage>
        <taxon>Bacteria</taxon>
        <taxon>Bacillati</taxon>
        <taxon>Actinomycetota</taxon>
        <taxon>Actinomycetes</taxon>
        <taxon>Kitasatosporales</taxon>
        <taxon>Streptomycetaceae</taxon>
        <taxon>Streptomyces</taxon>
    </lineage>
</organism>
<name>A0A2N8PPH0_STRNR</name>
<protein>
    <recommendedName>
        <fullName evidence="3">isochorismate synthase</fullName>
        <ecNumber evidence="3">5.4.4.2</ecNumber>
    </recommendedName>
    <alternativeName>
        <fullName evidence="5">Isochorismate mutase</fullName>
    </alternativeName>
</protein>
<evidence type="ECO:0000256" key="1">
    <source>
        <dbReference type="ARBA" id="ARBA00000799"/>
    </source>
</evidence>
<dbReference type="NCBIfam" id="TIGR00543">
    <property type="entry name" value="isochor_syn"/>
    <property type="match status" value="1"/>
</dbReference>
<evidence type="ECO:0000259" key="6">
    <source>
        <dbReference type="Pfam" id="PF00425"/>
    </source>
</evidence>
<gene>
    <name evidence="7" type="ORF">AOB60_03540</name>
</gene>
<dbReference type="EMBL" id="LJSN01000002">
    <property type="protein sequence ID" value="PNE42912.1"/>
    <property type="molecule type" value="Genomic_DNA"/>
</dbReference>
<dbReference type="GO" id="GO:0008909">
    <property type="term" value="F:isochorismate synthase activity"/>
    <property type="evidence" value="ECO:0007669"/>
    <property type="project" value="UniProtKB-EC"/>
</dbReference>
<evidence type="ECO:0000256" key="4">
    <source>
        <dbReference type="ARBA" id="ARBA00023235"/>
    </source>
</evidence>
<dbReference type="InterPro" id="IPR004561">
    <property type="entry name" value="IsoChor_synthase"/>
</dbReference>
<dbReference type="PANTHER" id="PTHR42839">
    <property type="entry name" value="ISOCHORISMATE SYNTHASE ENTC"/>
    <property type="match status" value="1"/>
</dbReference>
<proteinExistence type="inferred from homology"/>
<evidence type="ECO:0000256" key="2">
    <source>
        <dbReference type="ARBA" id="ARBA00005297"/>
    </source>
</evidence>
<comment type="caution">
    <text evidence="7">The sequence shown here is derived from an EMBL/GenBank/DDBJ whole genome shotgun (WGS) entry which is preliminary data.</text>
</comment>
<dbReference type="Proteomes" id="UP000236047">
    <property type="component" value="Unassembled WGS sequence"/>
</dbReference>
<dbReference type="AlphaFoldDB" id="A0A2N8PPH0"/>
<evidence type="ECO:0000256" key="5">
    <source>
        <dbReference type="ARBA" id="ARBA00041564"/>
    </source>
</evidence>